<dbReference type="InterPro" id="IPR026444">
    <property type="entry name" value="Secre_tail"/>
</dbReference>
<dbReference type="PROSITE" id="PS50835">
    <property type="entry name" value="IG_LIKE"/>
    <property type="match status" value="1"/>
</dbReference>
<dbReference type="Pfam" id="PF18962">
    <property type="entry name" value="Por_Secre_tail"/>
    <property type="match status" value="1"/>
</dbReference>
<evidence type="ECO:0000259" key="3">
    <source>
        <dbReference type="PROSITE" id="PS50835"/>
    </source>
</evidence>
<dbReference type="Gene3D" id="3.80.10.10">
    <property type="entry name" value="Ribonuclease Inhibitor"/>
    <property type="match status" value="6"/>
</dbReference>
<dbReference type="InterPro" id="IPR003591">
    <property type="entry name" value="Leu-rich_rpt_typical-subtyp"/>
</dbReference>
<keyword evidence="2" id="KW-0677">Repeat</keyword>
<dbReference type="Proteomes" id="UP000576082">
    <property type="component" value="Unassembled WGS sequence"/>
</dbReference>
<dbReference type="EMBL" id="JABANE010000020">
    <property type="protein sequence ID" value="NME68177.1"/>
    <property type="molecule type" value="Genomic_DNA"/>
</dbReference>
<dbReference type="InterPro" id="IPR032675">
    <property type="entry name" value="LRR_dom_sf"/>
</dbReference>
<dbReference type="SUPFAM" id="SSF52047">
    <property type="entry name" value="RNI-like"/>
    <property type="match status" value="1"/>
</dbReference>
<feature type="domain" description="Ig-like" evidence="3">
    <location>
        <begin position="330"/>
        <end position="401"/>
    </location>
</feature>
<dbReference type="InterPro" id="IPR055414">
    <property type="entry name" value="LRR_R13L4/SHOC2-like"/>
</dbReference>
<reference evidence="4 5" key="1">
    <citation type="submission" date="2020-04" db="EMBL/GenBank/DDBJ databases">
        <title>Flammeovirga sp. SR4, a novel species isolated from seawater.</title>
        <authorList>
            <person name="Wang X."/>
        </authorList>
    </citation>
    <scope>NUCLEOTIDE SEQUENCE [LARGE SCALE GENOMIC DNA]</scope>
    <source>
        <strain evidence="4 5">ATCC 23126</strain>
    </source>
</reference>
<dbReference type="InterPro" id="IPR036179">
    <property type="entry name" value="Ig-like_dom_sf"/>
</dbReference>
<keyword evidence="1" id="KW-0433">Leucine-rich repeat</keyword>
<dbReference type="PANTHER" id="PTHR45752">
    <property type="entry name" value="LEUCINE-RICH REPEAT-CONTAINING"/>
    <property type="match status" value="1"/>
</dbReference>
<dbReference type="SMART" id="SM00369">
    <property type="entry name" value="LRR_TYP"/>
    <property type="match status" value="7"/>
</dbReference>
<evidence type="ECO:0000313" key="5">
    <source>
        <dbReference type="Proteomes" id="UP000576082"/>
    </source>
</evidence>
<sequence>MNENPGNTINWNTDEPVDQWAGINVQNNRVVSIDLRQKKLTNLPDEIGNLTAVTTLLAFQNEINHISPQIGNMTALSILSIHTNQLNELPKELGNLNLITRFFFSDNNIQSLPAEFQYLNNINETWAQNNRLGYSDLEILDINNITTKIYSPQNNLSENVTIYYNNTHTITVPDSAINNQYQWYNSQGLINGETSRSITINSDDSYYCIITNSEFSSLASIQTGEFNMIDATDFLNDSTAIANIYKNNPDNNLNWNLNSPISTWQGVLHSGNPLDRVTELDISMSNISILPSDISNLDALNNLQLQNNNLIFEELEKITQPSPNNFIYSPQNKVGSSEVIPYSGNPITLSLPVEISSPNNTYQWFKDDVPVSSNGNSSSLTTSKLGTYYCEINNSVFTQLTLISEPQYILDPVVFANDSSAVAEIYSKNSQNSLEWNTSLPITTWNGVNFTNGRVNSLKIENAAIDTIPKSISILDELDTLWINNNNITFEMMEAITATPVNFIYQPQQKIGKEVSFDITGGKTASLEIPSTFDPNTANNNYQWYLNDISNPIQNANSRTYNTSVPGIYFCTISNNNFPLLTLQTNNYILFDQDQLQNDSTAVLQILYDNPQSTLNWQDDQPIHTWDGISINNFRVTAINIDNKNITNITNRIGELQFLDSLIISNNNIQELPNEIGANTNLIVFDAHNNNFNSLNPLVGNWNKIKYVNLMKNQIDSLPLQKEQWSAIDTLLIQENKLTFKDITIFPNSIDKYNYNPQDSIGEVRKYTITRPTTISIDYTIDSEVQNIEIQWYYNQNIINGATEDSIILDNPGIYNYTFKNDNYPELTLTSRNINVSRGNGTDPLDSLALIAILNNNPGNTINWNTDEPVDQWAGINVQNNRVVSIDLRQKKLTNLPDEIGNLTAVTTLLAFQNEINHISPQIGNMTALSILSIHTNQLNELPKELGNLNLITRFFFSDNNIQSLPAEFQYLNNINETWAQNNRLGYSDLEILDINNITTKIYSPQNNLSENVTIYYNNTHTITVPDSAVNNQYQWYNSQGLINGETNRNFNVTSEDIYYCIITNPDFPDLAQIQTGNYTLINASAFFADSIALLSLSSVNPKVNLNWDPSLQVANWDSISHSGFQGNPIFAVKLHNVGLITIPSDFTINGALLNLDTFDISKNQLTFYDLYNAQAIINQNAELINYSDQATVGEERAFAFTNNEITLTIDPTIQDTRNNYQWYKDKVRIEGANTSSYTTSEIGQYYCAVTNDDFRDLTLQSAFSYIYSESDFISDSTIVASIYTDPRNNGNLLDWDLTSPISEWSGVQLVGGAGRVQGLILEDKKLNALPDNIGELAQMETLDIGNNTITTLPASIENLQELKALKISNNGISTIIDGIYNLGNLEVLDIQGNNLHVLDEKVNGLVNLELVQMQNNHFTFDDIGRIPQTSQKEYNPQGIVGEEQRIATSGNITIQIDSTIDPDVTSNQYQWFYEGLLIPGANEREYFVSSEFGEYVCEINNPNYSDLTLTTASVFVVIGTTNPEDSLVLNSIKELNANHTLNWSIDDPVGLWEGVKVDGYTARVVELDIWNKNIDVLPVNFATLDALRSVNISANNLFELPDDIGDLEPSLTYFNASQNHLTFAELDKVRLRNSNQRINFVYGNQKLVGEADLTITLENGVNYLEVPKQDQTENDAYQWYYKGSPLEGETADSIRVNNIGEYNYTITNSHYKDIVLTSFPILVDGVTGIKNPIASKISVYPNPTDSDINVLTFEDIRILEVSVFDVTGKEFKVESRAKSLYKWTIDLQDIPSGMYLVRVNTDKGIAAIKVSKR</sequence>
<evidence type="ECO:0000256" key="1">
    <source>
        <dbReference type="ARBA" id="ARBA00022614"/>
    </source>
</evidence>
<dbReference type="PANTHER" id="PTHR45752:SF187">
    <property type="entry name" value="LEUCINE-RICH REPEAT AND IQ DOMAIN-CONTAINING PROTEIN 4"/>
    <property type="match status" value="1"/>
</dbReference>
<organism evidence="4 5">
    <name type="scientific">Flammeovirga aprica JL-4</name>
    <dbReference type="NCBI Taxonomy" id="694437"/>
    <lineage>
        <taxon>Bacteria</taxon>
        <taxon>Pseudomonadati</taxon>
        <taxon>Bacteroidota</taxon>
        <taxon>Cytophagia</taxon>
        <taxon>Cytophagales</taxon>
        <taxon>Flammeovirgaceae</taxon>
        <taxon>Flammeovirga</taxon>
    </lineage>
</organism>
<dbReference type="NCBIfam" id="TIGR04183">
    <property type="entry name" value="Por_Secre_tail"/>
    <property type="match status" value="1"/>
</dbReference>
<keyword evidence="5" id="KW-1185">Reference proteome</keyword>
<protein>
    <submittedName>
        <fullName evidence="4">T9SS type A sorting domain-containing protein</fullName>
    </submittedName>
</protein>
<dbReference type="Gene3D" id="2.60.40.10">
    <property type="entry name" value="Immunoglobulins"/>
    <property type="match status" value="2"/>
</dbReference>
<comment type="caution">
    <text evidence="4">The sequence shown here is derived from an EMBL/GenBank/DDBJ whole genome shotgun (WGS) entry which is preliminary data.</text>
</comment>
<dbReference type="InterPro" id="IPR050715">
    <property type="entry name" value="LRR-SigEffector_domain"/>
</dbReference>
<name>A0A7X9RTZ8_9BACT</name>
<dbReference type="SUPFAM" id="SSF52058">
    <property type="entry name" value="L domain-like"/>
    <property type="match status" value="3"/>
</dbReference>
<accession>A0A7X9RTZ8</accession>
<dbReference type="InterPro" id="IPR013783">
    <property type="entry name" value="Ig-like_fold"/>
</dbReference>
<dbReference type="RefSeq" id="WP_169656488.1">
    <property type="nucleotide sequence ID" value="NZ_JABANE010000020.1"/>
</dbReference>
<dbReference type="InterPro" id="IPR007110">
    <property type="entry name" value="Ig-like_dom"/>
</dbReference>
<evidence type="ECO:0000313" key="4">
    <source>
        <dbReference type="EMBL" id="NME68177.1"/>
    </source>
</evidence>
<evidence type="ECO:0000256" key="2">
    <source>
        <dbReference type="ARBA" id="ARBA00022737"/>
    </source>
</evidence>
<gene>
    <name evidence="4" type="ORF">HHU12_09410</name>
</gene>
<dbReference type="Pfam" id="PF23598">
    <property type="entry name" value="LRR_14"/>
    <property type="match status" value="1"/>
</dbReference>
<proteinExistence type="predicted"/>
<dbReference type="SUPFAM" id="SSF48726">
    <property type="entry name" value="Immunoglobulin"/>
    <property type="match status" value="1"/>
</dbReference>